<keyword evidence="8" id="KW-1185">Reference proteome</keyword>
<comment type="cofactor">
    <cofactor evidence="1">
        <name>pyridoxal 5'-phosphate</name>
        <dbReference type="ChEBI" id="CHEBI:597326"/>
    </cofactor>
</comment>
<dbReference type="InterPro" id="IPR015421">
    <property type="entry name" value="PyrdxlP-dep_Trfase_major"/>
</dbReference>
<keyword evidence="4" id="KW-0456">Lyase</keyword>
<dbReference type="PANTHER" id="PTHR43525">
    <property type="entry name" value="PROTEIN MALY"/>
    <property type="match status" value="1"/>
</dbReference>
<comment type="similarity">
    <text evidence="5">Belongs to the class-II pyridoxal-phosphate-dependent aminotransferase family. MalY/PatB cystathionine beta-lyase subfamily.</text>
</comment>
<reference evidence="7 8" key="1">
    <citation type="submission" date="2022-10" db="EMBL/GenBank/DDBJ databases">
        <title>Description of Fervidibacillus gen. nov. in the family Fervidibacillaceae fam. nov. with two species, Fervidibacillus albus sp. nov., and Fervidibacillus halotolerans sp. nov., isolated from tidal flat sediments.</title>
        <authorList>
            <person name="Kwon K.K."/>
            <person name="Yang S.-H."/>
        </authorList>
    </citation>
    <scope>NUCLEOTIDE SEQUENCE [LARGE SCALE GENOMIC DNA]</scope>
    <source>
        <strain evidence="7 8">DSM 23332</strain>
    </source>
</reference>
<proteinExistence type="inferred from homology"/>
<protein>
    <recommendedName>
        <fullName evidence="2">cysteine-S-conjugate beta-lyase</fullName>
        <ecNumber evidence="2">4.4.1.13</ecNumber>
    </recommendedName>
</protein>
<dbReference type="InterPro" id="IPR015424">
    <property type="entry name" value="PyrdxlP-dep_Trfase"/>
</dbReference>
<evidence type="ECO:0000256" key="4">
    <source>
        <dbReference type="ARBA" id="ARBA00023239"/>
    </source>
</evidence>
<dbReference type="EMBL" id="JAOUSE010000043">
    <property type="protein sequence ID" value="MCU9595224.1"/>
    <property type="molecule type" value="Genomic_DNA"/>
</dbReference>
<name>A0ABT2WHQ1_9BACI</name>
<evidence type="ECO:0000313" key="7">
    <source>
        <dbReference type="EMBL" id="MCU9595224.1"/>
    </source>
</evidence>
<accession>A0ABT2WHQ1</accession>
<gene>
    <name evidence="7" type="ORF">OEV82_12320</name>
</gene>
<keyword evidence="3" id="KW-0663">Pyridoxal phosphate</keyword>
<dbReference type="GO" id="GO:0008483">
    <property type="term" value="F:transaminase activity"/>
    <property type="evidence" value="ECO:0007669"/>
    <property type="project" value="UniProtKB-KW"/>
</dbReference>
<dbReference type="RefSeq" id="WP_173659720.1">
    <property type="nucleotide sequence ID" value="NZ_JAOUSE010000043.1"/>
</dbReference>
<evidence type="ECO:0000256" key="1">
    <source>
        <dbReference type="ARBA" id="ARBA00001933"/>
    </source>
</evidence>
<keyword evidence="7" id="KW-0808">Transferase</keyword>
<dbReference type="InterPro" id="IPR027619">
    <property type="entry name" value="C-S_lyase_PatB-like"/>
</dbReference>
<comment type="caution">
    <text evidence="7">The sequence shown here is derived from an EMBL/GenBank/DDBJ whole genome shotgun (WGS) entry which is preliminary data.</text>
</comment>
<dbReference type="EC" id="4.4.1.13" evidence="2"/>
<dbReference type="Pfam" id="PF00155">
    <property type="entry name" value="Aminotran_1_2"/>
    <property type="match status" value="1"/>
</dbReference>
<organism evidence="7 8">
    <name type="scientific">Pallidibacillus thermolactis</name>
    <dbReference type="NCBI Taxonomy" id="251051"/>
    <lineage>
        <taxon>Bacteria</taxon>
        <taxon>Bacillati</taxon>
        <taxon>Bacillota</taxon>
        <taxon>Bacilli</taxon>
        <taxon>Bacillales</taxon>
        <taxon>Bacillaceae</taxon>
        <taxon>Pallidibacillus</taxon>
    </lineage>
</organism>
<dbReference type="InterPro" id="IPR004839">
    <property type="entry name" value="Aminotransferase_I/II_large"/>
</dbReference>
<feature type="domain" description="Aminotransferase class I/classII large" evidence="6">
    <location>
        <begin position="42"/>
        <end position="382"/>
    </location>
</feature>
<dbReference type="InterPro" id="IPR015422">
    <property type="entry name" value="PyrdxlP-dep_Trfase_small"/>
</dbReference>
<evidence type="ECO:0000256" key="2">
    <source>
        <dbReference type="ARBA" id="ARBA00012224"/>
    </source>
</evidence>
<evidence type="ECO:0000256" key="5">
    <source>
        <dbReference type="ARBA" id="ARBA00037974"/>
    </source>
</evidence>
<evidence type="ECO:0000256" key="3">
    <source>
        <dbReference type="ARBA" id="ARBA00022898"/>
    </source>
</evidence>
<dbReference type="Gene3D" id="3.40.640.10">
    <property type="entry name" value="Type I PLP-dependent aspartate aminotransferase-like (Major domain)"/>
    <property type="match status" value="1"/>
</dbReference>
<dbReference type="InterPro" id="IPR051798">
    <property type="entry name" value="Class-II_PLP-Dep_Aminotrans"/>
</dbReference>
<sequence>MFDFDEQINRLNTDSVKWNGIKMIYGTEDILPMWVADMDFASPYQIKEALMKRVEHGIFGYGVPSSEINTVVKHWVKRRYKWDIKEEWLIPSSGVVTSIAFAIQALTEKGDKVLIQTPVYYPFYSMIENNGRKIVKNPLVLKNDKYEIDFNDFEDKLKSGVKLFILCSPHNPVGRVWTRKELEKMGELCERYGVYIVSDEIHADIIYEPNVHTPMASLNRYWENNSITCIAPSKTFNIPGLQASVMIIPSSEIREKVRTVQGTIGFHGLNIFGNVAMEAAYKYGEEWLEALLPYLQKNRDALIQFIREEIPELNVVAPEGTYLVWIDCRKLGLSDDEIKERLIHRGKLGLEPGVKYGTEGAGFVRMNIGCTYKTLQDGLKRLKRAFT</sequence>
<dbReference type="PANTHER" id="PTHR43525:SF1">
    <property type="entry name" value="PROTEIN MALY"/>
    <property type="match status" value="1"/>
</dbReference>
<evidence type="ECO:0000313" key="8">
    <source>
        <dbReference type="Proteomes" id="UP001208656"/>
    </source>
</evidence>
<keyword evidence="7" id="KW-0032">Aminotransferase</keyword>
<dbReference type="SUPFAM" id="SSF53383">
    <property type="entry name" value="PLP-dependent transferases"/>
    <property type="match status" value="1"/>
</dbReference>
<evidence type="ECO:0000259" key="6">
    <source>
        <dbReference type="Pfam" id="PF00155"/>
    </source>
</evidence>
<dbReference type="Proteomes" id="UP001208656">
    <property type="component" value="Unassembled WGS sequence"/>
</dbReference>
<dbReference type="Gene3D" id="3.90.1150.10">
    <property type="entry name" value="Aspartate Aminotransferase, domain 1"/>
    <property type="match status" value="1"/>
</dbReference>
<dbReference type="NCBIfam" id="TIGR04350">
    <property type="entry name" value="C_S_lyase_PatB"/>
    <property type="match status" value="1"/>
</dbReference>
<dbReference type="CDD" id="cd00609">
    <property type="entry name" value="AAT_like"/>
    <property type="match status" value="1"/>
</dbReference>